<dbReference type="AlphaFoldDB" id="A0A4P7C3T1"/>
<dbReference type="InterPro" id="IPR036513">
    <property type="entry name" value="STAS_dom_sf"/>
</dbReference>
<dbReference type="SUPFAM" id="SSF52091">
    <property type="entry name" value="SpoIIaa-like"/>
    <property type="match status" value="1"/>
</dbReference>
<accession>A0A4P7C3T1</accession>
<evidence type="ECO:0000313" key="2">
    <source>
        <dbReference type="Proteomes" id="UP000294325"/>
    </source>
</evidence>
<organism evidence="1 2">
    <name type="scientific">Nitrosococcus wardiae</name>
    <dbReference type="NCBI Taxonomy" id="1814290"/>
    <lineage>
        <taxon>Bacteria</taxon>
        <taxon>Pseudomonadati</taxon>
        <taxon>Pseudomonadota</taxon>
        <taxon>Gammaproteobacteria</taxon>
        <taxon>Chromatiales</taxon>
        <taxon>Chromatiaceae</taxon>
        <taxon>Nitrosococcus</taxon>
    </lineage>
</organism>
<reference evidence="1 2" key="1">
    <citation type="submission" date="2019-03" db="EMBL/GenBank/DDBJ databases">
        <title>The genome sequence of Nitrosococcus wardiae strain D1FHST reveals the archetypal metabolic capacity of ammonia-oxidizing Gammaproteobacteria.</title>
        <authorList>
            <person name="Wang L."/>
            <person name="Lim C.K."/>
            <person name="Hanson T.E."/>
            <person name="Dang H."/>
            <person name="Klotz M.G."/>
        </authorList>
    </citation>
    <scope>NUCLEOTIDE SEQUENCE [LARGE SCALE GENOMIC DNA]</scope>
    <source>
        <strain evidence="1 2">D1FHS</strain>
    </source>
</reference>
<name>A0A4P7C3T1_9GAMM</name>
<dbReference type="RefSeq" id="WP_134358863.1">
    <property type="nucleotide sequence ID" value="NZ_CP038033.1"/>
</dbReference>
<evidence type="ECO:0000313" key="1">
    <source>
        <dbReference type="EMBL" id="QBQ55606.1"/>
    </source>
</evidence>
<sequence>MSFNVGTATETNVITLATSEILDFSLCQEFWHAAQQARDRDVIFVIDMGQTEMIRDSGYALLLMLRECTGKDQSDINIVNCRPELQRQLQARDFDRYFTFT</sequence>
<dbReference type="KEGG" id="nwr:E3U44_14615"/>
<protein>
    <recommendedName>
        <fullName evidence="3">STAS domain-containing protein</fullName>
    </recommendedName>
</protein>
<dbReference type="Proteomes" id="UP000294325">
    <property type="component" value="Chromosome"/>
</dbReference>
<dbReference type="Gene3D" id="3.30.750.24">
    <property type="entry name" value="STAS domain"/>
    <property type="match status" value="1"/>
</dbReference>
<keyword evidence="2" id="KW-1185">Reference proteome</keyword>
<gene>
    <name evidence="1" type="ORF">E3U44_14615</name>
</gene>
<proteinExistence type="predicted"/>
<dbReference type="EMBL" id="CP038033">
    <property type="protein sequence ID" value="QBQ55606.1"/>
    <property type="molecule type" value="Genomic_DNA"/>
</dbReference>
<dbReference type="OrthoDB" id="278639at2"/>
<evidence type="ECO:0008006" key="3">
    <source>
        <dbReference type="Google" id="ProtNLM"/>
    </source>
</evidence>